<sequence length="348" mass="39009">MTSPSPTWDPNSPTFPTIHSLPSIPGAPKYASWFWGPEDFLGRINLLTPSRVKSAAASSILTGEMARTDLPLHIPEQPAFGRQVFRHEIKALRPGRAYDDVYEMNTQSGTQWDGFRHVADQETGWFYNFTRGRDIDGEEGERNERGSIHYWSLHGFAGRGVLLDYRSWATAQGIKYDSATKHAISYADLVEVGKFQGMDIRPAAQGGDIQIGDILFVRSGYVEDYYKRTKEKNYEIGLRKFATEGEDSEIQAWAGLKAEEAIRDWLHDCYFVASAGDSPTMEVFPPPSEGALHGYLLACWGMPIGEMVDLEKVAELARKYQRWTFFFTSASANVVRGVSSHVNGTAIF</sequence>
<evidence type="ECO:0008006" key="4">
    <source>
        <dbReference type="Google" id="ProtNLM"/>
    </source>
</evidence>
<organism evidence="2 3">
    <name type="scientific">Ramularia collo-cygni</name>
    <dbReference type="NCBI Taxonomy" id="112498"/>
    <lineage>
        <taxon>Eukaryota</taxon>
        <taxon>Fungi</taxon>
        <taxon>Dikarya</taxon>
        <taxon>Ascomycota</taxon>
        <taxon>Pezizomycotina</taxon>
        <taxon>Dothideomycetes</taxon>
        <taxon>Dothideomycetidae</taxon>
        <taxon>Mycosphaerellales</taxon>
        <taxon>Mycosphaerellaceae</taxon>
        <taxon>Ramularia</taxon>
    </lineage>
</organism>
<protein>
    <recommendedName>
        <fullName evidence="4">Cyclase</fullName>
    </recommendedName>
</protein>
<dbReference type="AlphaFoldDB" id="A0A2D3V540"/>
<evidence type="ECO:0000256" key="1">
    <source>
        <dbReference type="ARBA" id="ARBA00007865"/>
    </source>
</evidence>
<dbReference type="OrthoDB" id="5396at2759"/>
<evidence type="ECO:0000313" key="2">
    <source>
        <dbReference type="EMBL" id="CZT20560.1"/>
    </source>
</evidence>
<dbReference type="InterPro" id="IPR037175">
    <property type="entry name" value="KFase_sf"/>
</dbReference>
<dbReference type="Proteomes" id="UP000225277">
    <property type="component" value="Unassembled WGS sequence"/>
</dbReference>
<dbReference type="Gene3D" id="3.50.30.50">
    <property type="entry name" value="Putative cyclase"/>
    <property type="match status" value="1"/>
</dbReference>
<name>A0A2D3V540_9PEZI</name>
<dbReference type="PANTHER" id="PTHR34861:SF10">
    <property type="entry name" value="CYCLASE"/>
    <property type="match status" value="1"/>
</dbReference>
<dbReference type="SUPFAM" id="SSF102198">
    <property type="entry name" value="Putative cyclase"/>
    <property type="match status" value="1"/>
</dbReference>
<dbReference type="RefSeq" id="XP_023627449.1">
    <property type="nucleotide sequence ID" value="XM_023771681.1"/>
</dbReference>
<comment type="similarity">
    <text evidence="1">Belongs to the Cyclase 1 superfamily.</text>
</comment>
<evidence type="ECO:0000313" key="3">
    <source>
        <dbReference type="Proteomes" id="UP000225277"/>
    </source>
</evidence>
<dbReference type="GO" id="GO:0004061">
    <property type="term" value="F:arylformamidase activity"/>
    <property type="evidence" value="ECO:0007669"/>
    <property type="project" value="InterPro"/>
</dbReference>
<dbReference type="STRING" id="112498.A0A2D3V540"/>
<dbReference type="PANTHER" id="PTHR34861">
    <property type="match status" value="1"/>
</dbReference>
<dbReference type="Pfam" id="PF04199">
    <property type="entry name" value="Cyclase"/>
    <property type="match status" value="1"/>
</dbReference>
<keyword evidence="3" id="KW-1185">Reference proteome</keyword>
<dbReference type="InterPro" id="IPR007325">
    <property type="entry name" value="KFase/CYL"/>
</dbReference>
<proteinExistence type="inferred from homology"/>
<reference evidence="2 3" key="1">
    <citation type="submission" date="2016-03" db="EMBL/GenBank/DDBJ databases">
        <authorList>
            <person name="Ploux O."/>
        </authorList>
    </citation>
    <scope>NUCLEOTIDE SEQUENCE [LARGE SCALE GENOMIC DNA]</scope>
    <source>
        <strain evidence="2 3">URUG2</strain>
    </source>
</reference>
<accession>A0A2D3V540</accession>
<dbReference type="EMBL" id="FJUY01000009">
    <property type="protein sequence ID" value="CZT20560.1"/>
    <property type="molecule type" value="Genomic_DNA"/>
</dbReference>
<gene>
    <name evidence="2" type="ORF">RCC_06418</name>
</gene>
<dbReference type="GeneID" id="35601555"/>
<dbReference type="GO" id="GO:0019441">
    <property type="term" value="P:L-tryptophan catabolic process to kynurenine"/>
    <property type="evidence" value="ECO:0007669"/>
    <property type="project" value="InterPro"/>
</dbReference>